<dbReference type="Gene3D" id="3.40.50.300">
    <property type="entry name" value="P-loop containing nucleotide triphosphate hydrolases"/>
    <property type="match status" value="1"/>
</dbReference>
<feature type="domain" description="Helicase C-terminal" evidence="9">
    <location>
        <begin position="1102"/>
        <end position="1260"/>
    </location>
</feature>
<dbReference type="PROSITE" id="PS51192">
    <property type="entry name" value="HELICASE_ATP_BIND_1"/>
    <property type="match status" value="1"/>
</dbReference>
<dbReference type="RefSeq" id="XP_048131838.1">
    <property type="nucleotide sequence ID" value="XM_048275881.1"/>
</dbReference>
<evidence type="ECO:0000256" key="3">
    <source>
        <dbReference type="ARBA" id="ARBA00022801"/>
    </source>
</evidence>
<feature type="region of interest" description="Disordered" evidence="7">
    <location>
        <begin position="425"/>
        <end position="453"/>
    </location>
</feature>
<gene>
    <name evidence="11" type="primary">LOC115743205</name>
</gene>
<dbReference type="CDD" id="cd18793">
    <property type="entry name" value="SF2_C_SNF"/>
    <property type="match status" value="1"/>
</dbReference>
<keyword evidence="6" id="KW-0539">Nucleus</keyword>
<comment type="subcellular location">
    <subcellularLocation>
        <location evidence="1">Nucleus</location>
    </subcellularLocation>
</comment>
<evidence type="ECO:0000256" key="4">
    <source>
        <dbReference type="ARBA" id="ARBA00022806"/>
    </source>
</evidence>
<keyword evidence="10" id="KW-1185">Reference proteome</keyword>
<evidence type="ECO:0000256" key="1">
    <source>
        <dbReference type="ARBA" id="ARBA00004123"/>
    </source>
</evidence>
<feature type="region of interest" description="Disordered" evidence="7">
    <location>
        <begin position="1"/>
        <end position="24"/>
    </location>
</feature>
<accession>A0ABM3H5H6</accession>
<dbReference type="Proteomes" id="UP000827889">
    <property type="component" value="Chromosome 3"/>
</dbReference>
<evidence type="ECO:0000256" key="6">
    <source>
        <dbReference type="ARBA" id="ARBA00023242"/>
    </source>
</evidence>
<dbReference type="PROSITE" id="PS51194">
    <property type="entry name" value="HELICASE_CTER"/>
    <property type="match status" value="1"/>
</dbReference>
<feature type="compositionally biased region" description="Basic residues" evidence="7">
    <location>
        <begin position="9"/>
        <end position="22"/>
    </location>
</feature>
<dbReference type="Pfam" id="PF00176">
    <property type="entry name" value="SNF2-rel_dom"/>
    <property type="match status" value="1"/>
</dbReference>
<dbReference type="PANTHER" id="PTHR45821:SF5">
    <property type="entry name" value="SNF2 DOMAIN-CONTAINING PROTEIN CLASSY 4"/>
    <property type="match status" value="1"/>
</dbReference>
<reference evidence="11" key="1">
    <citation type="submission" date="2025-08" db="UniProtKB">
        <authorList>
            <consortium name="RefSeq"/>
        </authorList>
    </citation>
    <scope>IDENTIFICATION</scope>
    <source>
        <tissue evidence="11">Leaf</tissue>
    </source>
</reference>
<evidence type="ECO:0000313" key="11">
    <source>
        <dbReference type="RefSeq" id="XP_048131838.1"/>
    </source>
</evidence>
<protein>
    <submittedName>
        <fullName evidence="11">SNF2 domain-containing protein CLASSY 4-like isoform X1</fullName>
    </submittedName>
</protein>
<dbReference type="PANTHER" id="PTHR45821">
    <property type="entry name" value="SNF2 DOMAIN-CONTAINING PROTEIN CLASSY 2-RELATED"/>
    <property type="match status" value="1"/>
</dbReference>
<dbReference type="GeneID" id="115743205"/>
<proteinExistence type="predicted"/>
<feature type="compositionally biased region" description="Acidic residues" evidence="7">
    <location>
        <begin position="201"/>
        <end position="239"/>
    </location>
</feature>
<sequence length="1307" mass="146741">MRYSLPVAKRTRAQTRSSRRDRHQREEIIVDEVDEGVEFLGEADLIVENWRNSSRGLAEAEDVISIDSVDSADLGNGGGVPVVGESGFLDSAQSSSCIGKLGRRRKDYSHVDCDEGDVSSYKPVDVSTVLNSDSTMCRKKEGPLKNSGAPVFVQDGSIGESSGFKCDSGKKVNLTSSPGGDMVETGAWKVDEEHSYIEITDVSDETETSSNVDEMETSSSEDEMSSSEDNNADSEDEDYVGEKSTSSVSTDNSSSSSEEEAGDGKDASECEIMKEESAFDGPQEGKPVPNLKRRKASQCDITEEESASDRPREGIPVPDLKKRKVLGLKILTSSPRGEDDDKESDVNVGEERTCVALRTRSHFGRQGRDMMKVGTCSHPICLDDDDDLGLSHKYCVKCEFLINPDSHHVREKTYFGAMSNYRKARSKSVRDQSMDVKDDDISDSENRNPESFSCKSIKRKAGSNIDDGAECPQKECGKGEDIPSMKRKAGSNIDNAAECLRRECGKGEDFPFLAKRKRVRSPQDDDVIKILVDSIWDKVEISPKKADAFRDATCEGETNRQSSGCILPLKFTFGEGEPEQLEKSDYEKELDKLWDELDFCLRTREIDSYNANLVESKDVDPQPDFDRVTLCSQGNHEFILDEEIGVRCKQCFFLKLEIKYHAPSLSTDPLEKSGRRVCGRYYHEDYLLEKLRSQDSSCDLQAGLPSANVHGTVWDLIPGVRSNLYPHQREGFEFIWKNIAGGIQLDELRKQTTVGCDGGCIISHAPGTGKSRLTIVFLQTYMELFPRCRPVIIAPRSMLLTWEEEFQKWNKDIAFHNLNNPEFSGKESKTAMSLLRLHKIGDPSKKYVRMAKLYSWRKESSILGISYALFRSLTGQNRKDGTPRNKTEDEQGKILLKIPDLLVLDEGHTPRNDRSLLWKALCKVETQRRIILSGTPFQNNFDELFNTLCLARPKFAERISLGRFGNFPRKRGRKRSKLRGEWDVMTQSIVKKKNDGLEKLKAMIDPFVHVHKGTILKERLPGLRDSVIVLRPGELQKSLLGNVQSVKNTFSLSHLVSSISVHPFLFSQCSVSESEGLTVDRSNLESLREKPEAGVKTRFLMELIRLSEAMHEKVLVFSQFIDPLTFIRDLLKSTFHWADGKELLYMDGQADIKQRQSSINAFNDPTSEVRVLLASTRACSEGINLVGASRVVLLDVVWNPSVERQAISRAYRLGQENVVYIYHLITSGTIEAEKYCRQVEKDRLSELVFASSDPGQKVTSAGPDDKILEELIHHPNLSDMFERIIHQPKESNLIETFNLVDVSQASV</sequence>
<dbReference type="Gene3D" id="3.40.50.10810">
    <property type="entry name" value="Tandem AAA-ATPase domain"/>
    <property type="match status" value="1"/>
</dbReference>
<evidence type="ECO:0000256" key="2">
    <source>
        <dbReference type="ARBA" id="ARBA00022741"/>
    </source>
</evidence>
<dbReference type="Pfam" id="PF00271">
    <property type="entry name" value="Helicase_C"/>
    <property type="match status" value="1"/>
</dbReference>
<dbReference type="InterPro" id="IPR000330">
    <property type="entry name" value="SNF2_N"/>
</dbReference>
<feature type="domain" description="Helicase ATP-binding" evidence="8">
    <location>
        <begin position="751"/>
        <end position="954"/>
    </location>
</feature>
<evidence type="ECO:0000256" key="5">
    <source>
        <dbReference type="ARBA" id="ARBA00022840"/>
    </source>
</evidence>
<organism evidence="10 11">
    <name type="scientific">Rhodamnia argentea</name>
    <dbReference type="NCBI Taxonomy" id="178133"/>
    <lineage>
        <taxon>Eukaryota</taxon>
        <taxon>Viridiplantae</taxon>
        <taxon>Streptophyta</taxon>
        <taxon>Embryophyta</taxon>
        <taxon>Tracheophyta</taxon>
        <taxon>Spermatophyta</taxon>
        <taxon>Magnoliopsida</taxon>
        <taxon>eudicotyledons</taxon>
        <taxon>Gunneridae</taxon>
        <taxon>Pentapetalae</taxon>
        <taxon>rosids</taxon>
        <taxon>malvids</taxon>
        <taxon>Myrtales</taxon>
        <taxon>Myrtaceae</taxon>
        <taxon>Myrtoideae</taxon>
        <taxon>Myrteae</taxon>
        <taxon>Australasian group</taxon>
        <taxon>Rhodamnia</taxon>
    </lineage>
</organism>
<keyword evidence="2" id="KW-0547">Nucleotide-binding</keyword>
<keyword evidence="4" id="KW-0347">Helicase</keyword>
<dbReference type="InterPro" id="IPR014001">
    <property type="entry name" value="Helicase_ATP-bd"/>
</dbReference>
<feature type="region of interest" description="Disordered" evidence="7">
    <location>
        <begin position="162"/>
        <end position="320"/>
    </location>
</feature>
<dbReference type="SMART" id="SM00490">
    <property type="entry name" value="HELICc"/>
    <property type="match status" value="1"/>
</dbReference>
<dbReference type="SMART" id="SM00487">
    <property type="entry name" value="DEXDc"/>
    <property type="match status" value="1"/>
</dbReference>
<evidence type="ECO:0000313" key="10">
    <source>
        <dbReference type="Proteomes" id="UP000827889"/>
    </source>
</evidence>
<keyword evidence="5" id="KW-0067">ATP-binding</keyword>
<dbReference type="InterPro" id="IPR044567">
    <property type="entry name" value="CLSY/DRD1"/>
</dbReference>
<dbReference type="InterPro" id="IPR027417">
    <property type="entry name" value="P-loop_NTPase"/>
</dbReference>
<dbReference type="InterPro" id="IPR038718">
    <property type="entry name" value="SNF2-like_sf"/>
</dbReference>
<name>A0ABM3H5H6_9MYRT</name>
<dbReference type="SUPFAM" id="SSF52540">
    <property type="entry name" value="P-loop containing nucleoside triphosphate hydrolases"/>
    <property type="match status" value="2"/>
</dbReference>
<feature type="compositionally biased region" description="Low complexity" evidence="7">
    <location>
        <begin position="242"/>
        <end position="256"/>
    </location>
</feature>
<dbReference type="InterPro" id="IPR049730">
    <property type="entry name" value="SNF2/RAD54-like_C"/>
</dbReference>
<keyword evidence="3" id="KW-0378">Hydrolase</keyword>
<evidence type="ECO:0000259" key="8">
    <source>
        <dbReference type="PROSITE" id="PS51192"/>
    </source>
</evidence>
<dbReference type="InterPro" id="IPR001650">
    <property type="entry name" value="Helicase_C-like"/>
</dbReference>
<evidence type="ECO:0000259" key="9">
    <source>
        <dbReference type="PROSITE" id="PS51194"/>
    </source>
</evidence>
<feature type="compositionally biased region" description="Basic and acidic residues" evidence="7">
    <location>
        <begin position="262"/>
        <end position="277"/>
    </location>
</feature>
<evidence type="ECO:0000256" key="7">
    <source>
        <dbReference type="SAM" id="MobiDB-lite"/>
    </source>
</evidence>